<dbReference type="InParanoid" id="A0A4V1M3Z3"/>
<dbReference type="Pfam" id="PF00324">
    <property type="entry name" value="AA_permease"/>
    <property type="match status" value="1"/>
</dbReference>
<dbReference type="EMBL" id="SDIL01000046">
    <property type="protein sequence ID" value="RXK38567.1"/>
    <property type="molecule type" value="Genomic_DNA"/>
</dbReference>
<protein>
    <submittedName>
        <fullName evidence="10">AAT family amino acid transporter</fullName>
    </submittedName>
</protein>
<feature type="transmembrane region" description="Helical" evidence="8">
    <location>
        <begin position="207"/>
        <end position="227"/>
    </location>
</feature>
<dbReference type="GO" id="GO:0016020">
    <property type="term" value="C:membrane"/>
    <property type="evidence" value="ECO:0007669"/>
    <property type="project" value="UniProtKB-SubCell"/>
</dbReference>
<name>A0A4V1M3Z3_TREME</name>
<feature type="transmembrane region" description="Helical" evidence="8">
    <location>
        <begin position="400"/>
        <end position="418"/>
    </location>
</feature>
<reference evidence="10 11" key="1">
    <citation type="submission" date="2016-06" db="EMBL/GenBank/DDBJ databases">
        <title>Evolution of pathogenesis and genome organization in the Tremellales.</title>
        <authorList>
            <person name="Cuomo C."/>
            <person name="Litvintseva A."/>
            <person name="Heitman J."/>
            <person name="Chen Y."/>
            <person name="Sun S."/>
            <person name="Springer D."/>
            <person name="Dromer F."/>
            <person name="Young S."/>
            <person name="Zeng Q."/>
            <person name="Chapman S."/>
            <person name="Gujja S."/>
            <person name="Saif S."/>
            <person name="Birren B."/>
        </authorList>
    </citation>
    <scope>NUCLEOTIDE SEQUENCE [LARGE SCALE GENOMIC DNA]</scope>
    <source>
        <strain evidence="10 11">ATCC 28783</strain>
    </source>
</reference>
<keyword evidence="5 8" id="KW-1133">Transmembrane helix</keyword>
<dbReference type="STRING" id="5217.A0A4V1M3Z3"/>
<keyword evidence="11" id="KW-1185">Reference proteome</keyword>
<gene>
    <name evidence="10" type="ORF">M231_04200</name>
</gene>
<evidence type="ECO:0000256" key="4">
    <source>
        <dbReference type="ARBA" id="ARBA00022970"/>
    </source>
</evidence>
<feature type="region of interest" description="Disordered" evidence="7">
    <location>
        <begin position="1"/>
        <end position="55"/>
    </location>
</feature>
<keyword evidence="2" id="KW-0813">Transport</keyword>
<evidence type="ECO:0000256" key="6">
    <source>
        <dbReference type="ARBA" id="ARBA00023136"/>
    </source>
</evidence>
<feature type="transmembrane region" description="Helical" evidence="8">
    <location>
        <begin position="99"/>
        <end position="119"/>
    </location>
</feature>
<feature type="transmembrane region" description="Helical" evidence="8">
    <location>
        <begin position="303"/>
        <end position="323"/>
    </location>
</feature>
<keyword evidence="3 8" id="KW-0812">Transmembrane</keyword>
<dbReference type="Proteomes" id="UP000289152">
    <property type="component" value="Unassembled WGS sequence"/>
</dbReference>
<feature type="transmembrane region" description="Helical" evidence="8">
    <location>
        <begin position="343"/>
        <end position="368"/>
    </location>
</feature>
<evidence type="ECO:0000313" key="10">
    <source>
        <dbReference type="EMBL" id="RXK38567.1"/>
    </source>
</evidence>
<dbReference type="OrthoDB" id="10062876at2759"/>
<dbReference type="VEuPathDB" id="FungiDB:TREMEDRAFT_26215"/>
<evidence type="ECO:0000256" key="1">
    <source>
        <dbReference type="ARBA" id="ARBA00004141"/>
    </source>
</evidence>
<accession>A0A4V1M3Z3</accession>
<comment type="subcellular location">
    <subcellularLocation>
        <location evidence="1">Membrane</location>
        <topology evidence="1">Multi-pass membrane protein</topology>
    </subcellularLocation>
</comment>
<dbReference type="PANTHER" id="PTHR43341">
    <property type="entry name" value="AMINO ACID PERMEASE"/>
    <property type="match status" value="1"/>
</dbReference>
<dbReference type="FunCoup" id="A0A4V1M3Z3">
    <property type="interactions" value="167"/>
</dbReference>
<dbReference type="InterPro" id="IPR050524">
    <property type="entry name" value="APC_YAT"/>
</dbReference>
<comment type="caution">
    <text evidence="10">The sequence shown here is derived from an EMBL/GenBank/DDBJ whole genome shotgun (WGS) entry which is preliminary data.</text>
</comment>
<evidence type="ECO:0000313" key="11">
    <source>
        <dbReference type="Proteomes" id="UP000289152"/>
    </source>
</evidence>
<dbReference type="InterPro" id="IPR004840">
    <property type="entry name" value="Amino_acid_permease_CS"/>
</dbReference>
<sequence length="571" mass="62262">MSTPFEDIAMTSQKENMESKSDSIPSSVHQVSQTDGEKPIPPPRNGTGGHGAFGEGVEERTDLKRQLKARHIAMISIGGVIGTGLFLGTGNALANGGPLGLFLGYALMGSICYCTMISLGEMVSYLPLPGGPVKLSSRYFDDSLAFALGWNYWFNWVVIMPTEISAAAVLINLWQKTISNALWITICLLVVLAINLLGTGVYGECEFWFASIKVITITGLIILGIIITSGGGPDHRSIGFQYWRHPGPFVQYDGIGGAKGRFLGFWAVLTQAAFSYIGTEIVAIAAGEAKNPRRNIPKAIKKVYIRILIFYLGGTFIIGLLVPSDNEGLHLNSGTALASPFVIAIRNAGIPALPSIINAALLTSAWSAASSDLFTSSRALYSLAMVGEAPRIFTRTTRRGTPLISVLFCAAFGGLAYMSLSTSAGQAFKYLSNLTSSAGLITWWGICLTYINFNKGLKVQNISRSTLPYRSVLNNGAGAAWYAVILISIILFFQGFSLFLRNKWDSREFVTDYLPVWLFPILWVGYKLVYRTRWRRAAELDFITGLDVIEADSYDEPQPTNVWGRTWATII</sequence>
<feature type="transmembrane region" description="Helical" evidence="8">
    <location>
        <begin position="69"/>
        <end position="87"/>
    </location>
</feature>
<evidence type="ECO:0000256" key="7">
    <source>
        <dbReference type="SAM" id="MobiDB-lite"/>
    </source>
</evidence>
<evidence type="ECO:0000256" key="5">
    <source>
        <dbReference type="ARBA" id="ARBA00022989"/>
    </source>
</evidence>
<organism evidence="10 11">
    <name type="scientific">Tremella mesenterica</name>
    <name type="common">Jelly fungus</name>
    <dbReference type="NCBI Taxonomy" id="5217"/>
    <lineage>
        <taxon>Eukaryota</taxon>
        <taxon>Fungi</taxon>
        <taxon>Dikarya</taxon>
        <taxon>Basidiomycota</taxon>
        <taxon>Agaricomycotina</taxon>
        <taxon>Tremellomycetes</taxon>
        <taxon>Tremellales</taxon>
        <taxon>Tremellaceae</taxon>
        <taxon>Tremella</taxon>
    </lineage>
</organism>
<dbReference type="PANTHER" id="PTHR43341:SF20">
    <property type="entry name" value="AAT FAMILY AMINO ACID TRANSPORTER"/>
    <property type="match status" value="1"/>
</dbReference>
<evidence type="ECO:0000256" key="8">
    <source>
        <dbReference type="SAM" id="Phobius"/>
    </source>
</evidence>
<feature type="transmembrane region" description="Helical" evidence="8">
    <location>
        <begin position="430"/>
        <end position="451"/>
    </location>
</feature>
<dbReference type="FunFam" id="1.20.1740.10:FF:000006">
    <property type="entry name" value="General amino acid permease"/>
    <property type="match status" value="1"/>
</dbReference>
<proteinExistence type="predicted"/>
<dbReference type="GO" id="GO:0015171">
    <property type="term" value="F:amino acid transmembrane transporter activity"/>
    <property type="evidence" value="ECO:0007669"/>
    <property type="project" value="TreeGrafter"/>
</dbReference>
<feature type="domain" description="Amino acid permease/ SLC12A" evidence="9">
    <location>
        <begin position="71"/>
        <end position="534"/>
    </location>
</feature>
<feature type="compositionally biased region" description="Polar residues" evidence="7">
    <location>
        <begin position="22"/>
        <end position="34"/>
    </location>
</feature>
<dbReference type="PROSITE" id="PS00218">
    <property type="entry name" value="AMINO_ACID_PERMEASE_1"/>
    <property type="match status" value="1"/>
</dbReference>
<keyword evidence="6 8" id="KW-0472">Membrane</keyword>
<feature type="transmembrane region" description="Helical" evidence="8">
    <location>
        <begin position="513"/>
        <end position="530"/>
    </location>
</feature>
<dbReference type="InterPro" id="IPR004841">
    <property type="entry name" value="AA-permease/SLC12A_dom"/>
</dbReference>
<feature type="transmembrane region" description="Helical" evidence="8">
    <location>
        <begin position="472"/>
        <end position="493"/>
    </location>
</feature>
<evidence type="ECO:0000259" key="9">
    <source>
        <dbReference type="Pfam" id="PF00324"/>
    </source>
</evidence>
<keyword evidence="4" id="KW-0029">Amino-acid transport</keyword>
<dbReference type="AlphaFoldDB" id="A0A4V1M3Z3"/>
<dbReference type="Gene3D" id="1.20.1740.10">
    <property type="entry name" value="Amino acid/polyamine transporter I"/>
    <property type="match status" value="1"/>
</dbReference>
<feature type="transmembrane region" description="Helical" evidence="8">
    <location>
        <begin position="181"/>
        <end position="201"/>
    </location>
</feature>
<evidence type="ECO:0000256" key="2">
    <source>
        <dbReference type="ARBA" id="ARBA00022448"/>
    </source>
</evidence>
<evidence type="ECO:0000256" key="3">
    <source>
        <dbReference type="ARBA" id="ARBA00022692"/>
    </source>
</evidence>
<feature type="transmembrane region" description="Helical" evidence="8">
    <location>
        <begin position="153"/>
        <end position="174"/>
    </location>
</feature>
<dbReference type="PIRSF" id="PIRSF006060">
    <property type="entry name" value="AA_transporter"/>
    <property type="match status" value="1"/>
</dbReference>